<evidence type="ECO:0008006" key="5">
    <source>
        <dbReference type="Google" id="ProtNLM"/>
    </source>
</evidence>
<dbReference type="InterPro" id="IPR052994">
    <property type="entry name" value="Tiny_macrocysts_regulators"/>
</dbReference>
<feature type="transmembrane region" description="Helical" evidence="2">
    <location>
        <begin position="184"/>
        <end position="204"/>
    </location>
</feature>
<feature type="transmembrane region" description="Helical" evidence="2">
    <location>
        <begin position="1351"/>
        <end position="1373"/>
    </location>
</feature>
<dbReference type="OrthoDB" id="309946at2759"/>
<evidence type="ECO:0000313" key="3">
    <source>
        <dbReference type="EMBL" id="CAD8171528.1"/>
    </source>
</evidence>
<feature type="transmembrane region" description="Helical" evidence="2">
    <location>
        <begin position="1050"/>
        <end position="1073"/>
    </location>
</feature>
<dbReference type="PANTHER" id="PTHR31600:SF2">
    <property type="entry name" value="GAMETE ENRICHED GENE 10 PROTEIN-RELATED"/>
    <property type="match status" value="1"/>
</dbReference>
<dbReference type="EMBL" id="CAJJDP010000057">
    <property type="protein sequence ID" value="CAD8171528.1"/>
    <property type="molecule type" value="Genomic_DNA"/>
</dbReference>
<proteinExistence type="predicted"/>
<keyword evidence="2" id="KW-0812">Transmembrane</keyword>
<feature type="transmembrane region" description="Helical" evidence="2">
    <location>
        <begin position="114"/>
        <end position="136"/>
    </location>
</feature>
<sequence>MAQQNIKEDQISQIILFLQYCNLHFYTDQPYPVLFASSILFLILIGFILVFLLSLCQLKSSQPKTKIVKKWYGQVFIHAFDFFALLGFYPMMIIFLSIFPFIQGIEETQGNENIFIVLAILSTPSILIIVLFSIFYSIIYYNEWVKKRDALTRKQCYSITILICIRYLNVIFITFSQIEWSQRFIVYFNLISSVILIMIMIHNLNFQHYQQVQIRFLFTQSILIYFCFSFAFYLHIQHQIKPVFAIIVIYGLVWTIFKTSLRALQIRAFFQESKDARRLELKVQVFTEFQKNNQIVNNVGDLIYFGHIYHHLANKCRNQYTEFGMRCFCTMKIAFDSKLQKDIRKTIQAIRNHRSSFTKFMIKSLYETLIQTQPRNIELRFLYAQFLYFKMKNKIQAFEQIQWIWSKKANLHMRLRLALMASIADENANDLNSLAYHNFLDFEYVVEMEETISQIYQVIMKLLSLYCSFWRRLTKNPQVEQVQIDINKDIDKEMTNCNNLWKNLMKHEVRVKQQDVIISFLSKRLKWKFVYFWYRLFILNKKVRLTQIESLSSATLHQEIVNEDSDSDYEIKVYEQFNNSKPFNHMSLIIHSLLNGQIIKCSQSCKEVLEFENLKYISQLIPEVLQRNHQNAIKLLLYCGKSKTLHKSRKIFIKHSKGYVIQARKYLKWQLDQQNQINFVAMIRPIIRLEQINFIILNGDWEVDAVTRPLFNILQQKTCLLLLCTGLFQFSKFGYYLDQDDITRFKLTQHSKSLNMTQSRYYNSNESINNNYVTNSQKTNNNDKNTLENDDQSFTFFGEDNIEYYNSENPYTNKRLFKIVDEQHVKLTLRLPKKLSQLNEEYEYLKAATLQDAIQHSDLQTLYNKKNRLIYRNAEDKLRINKLVLFRRLFDFNQIQLKQMFDNLRDLFEKYCSQNRLLDKIIKLDATIHFTKTISMDKYTIIKINKYEIFEYHQRQFRETMNILSESRIKQSRPSLIEMYMDPRIFGVHQQVNNSEVDSNRIDQNKSFLTEGQVFPEFVQYHPTEVVLKLENNIFFKQDNNKVAKKIKEITFFIFFNRIMIITLYLLAAIGFFKGPSLTQHVQIYSEIQQLQLISKLSLCMIQTYEYALDLYLFDKQNMTDIETLQYLQKSQEILQQSTQFINQSLSAKKFVEIFLGYQMLENPINDLIAQYMTILNEWNKSEWKFINPQFNMLDELRAIIIPKVQTGLLISYSQQYNNQMNRLLEYQQFAIFEIVITICLTFFFVIANEFQIIKVINKNKVILYLNQTIIKSLHLLSKAQITTSIQYVAWLKLQLKFLIDLETMKFLNSKTTQTSYCEQMTKYDNKELSVQINNKANSYIESDQWFKIKIVFLLYYLIFIIIITSFVFYYLLFLQSFQNGALSIFNENQFVKYQKHLYAMVSIKELYIYDYIDNSNTAIEDIKKNVQKFINQIQDESDQIYETNIDQVFQMLYGNYCELLLEIMPNTGVDDYDSCQHKLSGAFTRGLNQYHLLLSQIAISLLNPHDTRYDQPTLSALFEFSEVQKNAYQIEQLILNLWCEQYFLYADNEMFLDILSMYSISQQQQMFNVFFYIYLLCILY</sequence>
<evidence type="ECO:0000313" key="4">
    <source>
        <dbReference type="Proteomes" id="UP000683925"/>
    </source>
</evidence>
<dbReference type="PANTHER" id="PTHR31600">
    <property type="entry name" value="TINY MACROCYSTS PROTEIN B-RELATED"/>
    <property type="match status" value="1"/>
</dbReference>
<dbReference type="Proteomes" id="UP000683925">
    <property type="component" value="Unassembled WGS sequence"/>
</dbReference>
<evidence type="ECO:0000256" key="1">
    <source>
        <dbReference type="SAM" id="Coils"/>
    </source>
</evidence>
<feature type="transmembrane region" description="Helical" evidence="2">
    <location>
        <begin position="157"/>
        <end position="178"/>
    </location>
</feature>
<feature type="transmembrane region" description="Helical" evidence="2">
    <location>
        <begin position="33"/>
        <end position="55"/>
    </location>
</feature>
<name>A0A8S1V2A9_PAROT</name>
<reference evidence="3" key="1">
    <citation type="submission" date="2021-01" db="EMBL/GenBank/DDBJ databases">
        <authorList>
            <consortium name="Genoscope - CEA"/>
            <person name="William W."/>
        </authorList>
    </citation>
    <scope>NUCLEOTIDE SEQUENCE</scope>
</reference>
<dbReference type="OMA" id="YAMVSIK"/>
<feature type="coiled-coil region" evidence="1">
    <location>
        <begin position="1413"/>
        <end position="1440"/>
    </location>
</feature>
<feature type="transmembrane region" description="Helical" evidence="2">
    <location>
        <begin position="216"/>
        <end position="234"/>
    </location>
</feature>
<protein>
    <recommendedName>
        <fullName evidence="5">Transmembrane protein</fullName>
    </recommendedName>
</protein>
<feature type="transmembrane region" description="Helical" evidence="2">
    <location>
        <begin position="1230"/>
        <end position="1251"/>
    </location>
</feature>
<feature type="transmembrane region" description="Helical" evidence="2">
    <location>
        <begin position="75"/>
        <end position="102"/>
    </location>
</feature>
<accession>A0A8S1V2A9</accession>
<comment type="caution">
    <text evidence="3">The sequence shown here is derived from an EMBL/GenBank/DDBJ whole genome shotgun (WGS) entry which is preliminary data.</text>
</comment>
<keyword evidence="1" id="KW-0175">Coiled coil</keyword>
<evidence type="ECO:0000256" key="2">
    <source>
        <dbReference type="SAM" id="Phobius"/>
    </source>
</evidence>
<keyword evidence="2" id="KW-0472">Membrane</keyword>
<feature type="transmembrane region" description="Helical" evidence="2">
    <location>
        <begin position="240"/>
        <end position="257"/>
    </location>
</feature>
<keyword evidence="4" id="KW-1185">Reference proteome</keyword>
<organism evidence="3 4">
    <name type="scientific">Paramecium octaurelia</name>
    <dbReference type="NCBI Taxonomy" id="43137"/>
    <lineage>
        <taxon>Eukaryota</taxon>
        <taxon>Sar</taxon>
        <taxon>Alveolata</taxon>
        <taxon>Ciliophora</taxon>
        <taxon>Intramacronucleata</taxon>
        <taxon>Oligohymenophorea</taxon>
        <taxon>Peniculida</taxon>
        <taxon>Parameciidae</taxon>
        <taxon>Paramecium</taxon>
    </lineage>
</organism>
<keyword evidence="2" id="KW-1133">Transmembrane helix</keyword>
<gene>
    <name evidence="3" type="ORF">POCTA_138.1.T0580179</name>
</gene>